<dbReference type="InterPro" id="IPR023213">
    <property type="entry name" value="CAT-like_dom_sf"/>
</dbReference>
<sequence length="457" mass="51412">LPPFMIPSAWFVVEAIPLLLSGKLDRASAQAWLINMDSEMCGMSLSSERSEDVADSEMTSVGRQLRRIWSLVLNIDDEVMPMNRSLISLGGDSIMAIQITTRCRDQSFGLSMQQIMKAKSIAELATLIKTEDRQTQDGALEYEQETDGAFQLSPIQQFFFNNSSNKDHGDRFNQSQLLSVRDLIDASRFKQALDALVHRHPMLRARFKRSPDGLWTQHIESDIGNSYSFRFHKSVARADMISSINASQRDIHISTTFVVDLFEQPDGPQVVSLVAHHLVVDIVSWINIIQDLETFLSAAPPILPKPLSFQKWHATQVEHAKSLGRHGDDLLPFPVQPADLDFWGMSSTANTYGDVIQKSFVLSDADVISLVLKDSHTTLRTEPLDLFISALLSSFGETFGERELPTLFNEGHGREPWDDTIDLSQTVGWFTSLCPVHVPRRDFDPEDIIDGVRKIKD</sequence>
<evidence type="ECO:0000256" key="2">
    <source>
        <dbReference type="ARBA" id="ARBA00022553"/>
    </source>
</evidence>
<evidence type="ECO:0000256" key="1">
    <source>
        <dbReference type="ARBA" id="ARBA00022450"/>
    </source>
</evidence>
<dbReference type="InterPro" id="IPR045851">
    <property type="entry name" value="AMP-bd_C_sf"/>
</dbReference>
<dbReference type="EMBL" id="NKCL01001594">
    <property type="protein sequence ID" value="RSL38762.1"/>
    <property type="molecule type" value="Genomic_DNA"/>
</dbReference>
<evidence type="ECO:0000259" key="5">
    <source>
        <dbReference type="PROSITE" id="PS50075"/>
    </source>
</evidence>
<accession>A0A428NDA8</accession>
<dbReference type="PROSITE" id="PS50075">
    <property type="entry name" value="CARRIER"/>
    <property type="match status" value="1"/>
</dbReference>
<evidence type="ECO:0000313" key="7">
    <source>
        <dbReference type="Proteomes" id="UP000287972"/>
    </source>
</evidence>
<evidence type="ECO:0000313" key="6">
    <source>
        <dbReference type="EMBL" id="RSL38762.1"/>
    </source>
</evidence>
<dbReference type="PANTHER" id="PTHR45398">
    <property type="match status" value="1"/>
</dbReference>
<dbReference type="SUPFAM" id="SSF47336">
    <property type="entry name" value="ACP-like"/>
    <property type="match status" value="1"/>
</dbReference>
<keyword evidence="1" id="KW-0596">Phosphopantetheine</keyword>
<dbReference type="Gene3D" id="3.30.559.10">
    <property type="entry name" value="Chloramphenicol acetyltransferase-like domain"/>
    <property type="match status" value="1"/>
</dbReference>
<dbReference type="Pfam" id="PF00668">
    <property type="entry name" value="Condensation"/>
    <property type="match status" value="1"/>
</dbReference>
<dbReference type="GO" id="GO:0003824">
    <property type="term" value="F:catalytic activity"/>
    <property type="evidence" value="ECO:0007669"/>
    <property type="project" value="InterPro"/>
</dbReference>
<dbReference type="AlphaFoldDB" id="A0A428NDA8"/>
<dbReference type="SUPFAM" id="SSF56801">
    <property type="entry name" value="Acetyl-CoA synthetase-like"/>
    <property type="match status" value="1"/>
</dbReference>
<reference evidence="6 7" key="1">
    <citation type="submission" date="2017-06" db="EMBL/GenBank/DDBJ databases">
        <title>Comparative genomic analysis of Ambrosia Fusariam Clade fungi.</title>
        <authorList>
            <person name="Stajich J.E."/>
            <person name="Carrillo J."/>
            <person name="Kijimoto T."/>
            <person name="Eskalen A."/>
            <person name="O'Donnell K."/>
            <person name="Kasson M."/>
        </authorList>
    </citation>
    <scope>NUCLEOTIDE SEQUENCE [LARGE SCALE GENOMIC DNA]</scope>
    <source>
        <strain evidence="6 7">NRRL62606</strain>
    </source>
</reference>
<evidence type="ECO:0000256" key="3">
    <source>
        <dbReference type="ARBA" id="ARBA00029454"/>
    </source>
</evidence>
<dbReference type="InterPro" id="IPR001242">
    <property type="entry name" value="Condensation_dom"/>
</dbReference>
<protein>
    <recommendedName>
        <fullName evidence="5">Carrier domain-containing protein</fullName>
    </recommendedName>
</protein>
<dbReference type="PANTHER" id="PTHR45398:SF1">
    <property type="entry name" value="ENZYME, PUTATIVE (JCVI)-RELATED"/>
    <property type="match status" value="1"/>
</dbReference>
<dbReference type="Proteomes" id="UP000287972">
    <property type="component" value="Unassembled WGS sequence"/>
</dbReference>
<keyword evidence="2" id="KW-0597">Phosphoprotein</keyword>
<feature type="chain" id="PRO_5019160792" description="Carrier domain-containing protein" evidence="4">
    <location>
        <begin position="16"/>
        <end position="457"/>
    </location>
</feature>
<evidence type="ECO:0000256" key="4">
    <source>
        <dbReference type="SAM" id="SignalP"/>
    </source>
</evidence>
<comment type="caution">
    <text evidence="6">The sequence shown here is derived from an EMBL/GenBank/DDBJ whole genome shotgun (WGS) entry which is preliminary data.</text>
</comment>
<dbReference type="InterPro" id="IPR009081">
    <property type="entry name" value="PP-bd_ACP"/>
</dbReference>
<keyword evidence="4" id="KW-0732">Signal</keyword>
<dbReference type="SUPFAM" id="SSF52777">
    <property type="entry name" value="CoA-dependent acyltransferases"/>
    <property type="match status" value="2"/>
</dbReference>
<feature type="non-terminal residue" evidence="6">
    <location>
        <position position="1"/>
    </location>
</feature>
<keyword evidence="7" id="KW-1185">Reference proteome</keyword>
<comment type="similarity">
    <text evidence="3">Belongs to the NRP synthetase family.</text>
</comment>
<organism evidence="6 7">
    <name type="scientific">Fusarium floridanum</name>
    <dbReference type="NCBI Taxonomy" id="1325733"/>
    <lineage>
        <taxon>Eukaryota</taxon>
        <taxon>Fungi</taxon>
        <taxon>Dikarya</taxon>
        <taxon>Ascomycota</taxon>
        <taxon>Pezizomycotina</taxon>
        <taxon>Sordariomycetes</taxon>
        <taxon>Hypocreomycetidae</taxon>
        <taxon>Hypocreales</taxon>
        <taxon>Nectriaceae</taxon>
        <taxon>Fusarium</taxon>
        <taxon>Fusarium solani species complex</taxon>
    </lineage>
</organism>
<proteinExistence type="inferred from homology"/>
<feature type="signal peptide" evidence="4">
    <location>
        <begin position="1"/>
        <end position="15"/>
    </location>
</feature>
<dbReference type="InterPro" id="IPR036736">
    <property type="entry name" value="ACP-like_sf"/>
</dbReference>
<dbReference type="Gene3D" id="3.30.300.30">
    <property type="match status" value="1"/>
</dbReference>
<feature type="non-terminal residue" evidence="6">
    <location>
        <position position="457"/>
    </location>
</feature>
<dbReference type="Pfam" id="PF00550">
    <property type="entry name" value="PP-binding"/>
    <property type="match status" value="1"/>
</dbReference>
<dbReference type="Gene3D" id="3.30.559.30">
    <property type="entry name" value="Nonribosomal peptide synthetase, condensation domain"/>
    <property type="match status" value="1"/>
</dbReference>
<gene>
    <name evidence="6" type="ORF">CEP51_016885</name>
</gene>
<feature type="domain" description="Carrier" evidence="5">
    <location>
        <begin position="56"/>
        <end position="132"/>
    </location>
</feature>
<name>A0A428NDA8_9HYPO</name>
<dbReference type="Gene3D" id="1.10.1200.10">
    <property type="entry name" value="ACP-like"/>
    <property type="match status" value="1"/>
</dbReference>